<evidence type="ECO:0000256" key="3">
    <source>
        <dbReference type="ARBA" id="ARBA00006577"/>
    </source>
</evidence>
<evidence type="ECO:0000256" key="9">
    <source>
        <dbReference type="PROSITE-ProRule" id="PRU00277"/>
    </source>
</evidence>
<protein>
    <recommendedName>
        <fullName evidence="10">Peptidyl-prolyl cis-trans isomerase</fullName>
        <ecNumber evidence="10">5.2.1.8</ecNumber>
    </recommendedName>
</protein>
<evidence type="ECO:0000256" key="5">
    <source>
        <dbReference type="ARBA" id="ARBA00023110"/>
    </source>
</evidence>
<comment type="function">
    <text evidence="8">Also involved in hydrogenase metallocenter assembly, probably by participating in the nickel insertion step. This function in hydrogenase biosynthesis requires chaperone activity and the presence of the metal-binding domain, but not PPIase activity.</text>
</comment>
<evidence type="ECO:0000256" key="8">
    <source>
        <dbReference type="ARBA" id="ARBA00037071"/>
    </source>
</evidence>
<dbReference type="PANTHER" id="PTHR47861">
    <property type="entry name" value="FKBP-TYPE PEPTIDYL-PROLYL CIS-TRANS ISOMERASE SLYD"/>
    <property type="match status" value="1"/>
</dbReference>
<evidence type="ECO:0000256" key="1">
    <source>
        <dbReference type="ARBA" id="ARBA00000971"/>
    </source>
</evidence>
<evidence type="ECO:0000256" key="7">
    <source>
        <dbReference type="ARBA" id="ARBA00023235"/>
    </source>
</evidence>
<dbReference type="Proteomes" id="UP001143307">
    <property type="component" value="Unassembled WGS sequence"/>
</dbReference>
<feature type="domain" description="PPIase FKBP-type" evidence="11">
    <location>
        <begin position="8"/>
        <end position="85"/>
    </location>
</feature>
<sequence length="156" mass="16548">MSLLIGDKLVVTIHYTLTDESGEVIDSSEGADPLAYLHGAGNLIPGLERELLGKTAGASLKATVSPEDGYGEFQPELVETVPREAFEGIERIEAGMAFEAEGSDGQARRVVVKGVSDDGITIDGNHPLAGVELNFDVQVVDVREASEEEIAHGHVH</sequence>
<dbReference type="EMBL" id="SHNP01000003">
    <property type="protein sequence ID" value="MCX2973725.1"/>
    <property type="molecule type" value="Genomic_DNA"/>
</dbReference>
<proteinExistence type="inferred from homology"/>
<keyword evidence="4" id="KW-0963">Cytoplasm</keyword>
<dbReference type="PROSITE" id="PS50059">
    <property type="entry name" value="FKBP_PPIASE"/>
    <property type="match status" value="1"/>
</dbReference>
<keyword evidence="5 9" id="KW-0697">Rotamase</keyword>
<accession>A0ABT3SUW9</accession>
<comment type="similarity">
    <text evidence="3 10">Belongs to the FKBP-type PPIase family.</text>
</comment>
<evidence type="ECO:0000256" key="6">
    <source>
        <dbReference type="ARBA" id="ARBA00023186"/>
    </source>
</evidence>
<comment type="catalytic activity">
    <reaction evidence="1 9 10">
        <text>[protein]-peptidylproline (omega=180) = [protein]-peptidylproline (omega=0)</text>
        <dbReference type="Rhea" id="RHEA:16237"/>
        <dbReference type="Rhea" id="RHEA-COMP:10747"/>
        <dbReference type="Rhea" id="RHEA-COMP:10748"/>
        <dbReference type="ChEBI" id="CHEBI:83833"/>
        <dbReference type="ChEBI" id="CHEBI:83834"/>
        <dbReference type="EC" id="5.2.1.8"/>
    </reaction>
</comment>
<dbReference type="InterPro" id="IPR001179">
    <property type="entry name" value="PPIase_FKBP_dom"/>
</dbReference>
<gene>
    <name evidence="12" type="ORF">EYC87_09065</name>
</gene>
<dbReference type="Pfam" id="PF00254">
    <property type="entry name" value="FKBP_C"/>
    <property type="match status" value="1"/>
</dbReference>
<keyword evidence="13" id="KW-1185">Reference proteome</keyword>
<comment type="subcellular location">
    <subcellularLocation>
        <location evidence="2">Cytoplasm</location>
    </subcellularLocation>
</comment>
<comment type="caution">
    <text evidence="12">The sequence shown here is derived from an EMBL/GenBank/DDBJ whole genome shotgun (WGS) entry which is preliminary data.</text>
</comment>
<evidence type="ECO:0000313" key="13">
    <source>
        <dbReference type="Proteomes" id="UP001143307"/>
    </source>
</evidence>
<keyword evidence="7 9" id="KW-0413">Isomerase</keyword>
<evidence type="ECO:0000313" key="12">
    <source>
        <dbReference type="EMBL" id="MCX2973725.1"/>
    </source>
</evidence>
<evidence type="ECO:0000256" key="4">
    <source>
        <dbReference type="ARBA" id="ARBA00022490"/>
    </source>
</evidence>
<evidence type="ECO:0000256" key="2">
    <source>
        <dbReference type="ARBA" id="ARBA00004496"/>
    </source>
</evidence>
<dbReference type="SUPFAM" id="SSF54534">
    <property type="entry name" value="FKBP-like"/>
    <property type="match status" value="1"/>
</dbReference>
<dbReference type="GO" id="GO:0016853">
    <property type="term" value="F:isomerase activity"/>
    <property type="evidence" value="ECO:0007669"/>
    <property type="project" value="UniProtKB-KW"/>
</dbReference>
<evidence type="ECO:0000259" key="11">
    <source>
        <dbReference type="PROSITE" id="PS50059"/>
    </source>
</evidence>
<reference evidence="12" key="1">
    <citation type="submission" date="2019-02" db="EMBL/GenBank/DDBJ databases">
        <authorList>
            <person name="Li S.-H."/>
        </authorList>
    </citation>
    <scope>NUCLEOTIDE SEQUENCE</scope>
    <source>
        <strain evidence="12">IMCC8485</strain>
    </source>
</reference>
<dbReference type="Gene3D" id="3.10.50.40">
    <property type="match status" value="1"/>
</dbReference>
<keyword evidence="6" id="KW-0143">Chaperone</keyword>
<dbReference type="PANTHER" id="PTHR47861:SF3">
    <property type="entry name" value="FKBP-TYPE PEPTIDYL-PROLYL CIS-TRANS ISOMERASE SLYD"/>
    <property type="match status" value="1"/>
</dbReference>
<organism evidence="12 13">
    <name type="scientific">Candidatus Seongchinamella marina</name>
    <dbReference type="NCBI Taxonomy" id="2518990"/>
    <lineage>
        <taxon>Bacteria</taxon>
        <taxon>Pseudomonadati</taxon>
        <taxon>Pseudomonadota</taxon>
        <taxon>Gammaproteobacteria</taxon>
        <taxon>Cellvibrionales</taxon>
        <taxon>Halieaceae</taxon>
        <taxon>Seongchinamella</taxon>
    </lineage>
</organism>
<dbReference type="InterPro" id="IPR046357">
    <property type="entry name" value="PPIase_dom_sf"/>
</dbReference>
<dbReference type="EC" id="5.2.1.8" evidence="10"/>
<name>A0ABT3SUW9_9GAMM</name>
<evidence type="ECO:0000256" key="10">
    <source>
        <dbReference type="RuleBase" id="RU003915"/>
    </source>
</evidence>